<dbReference type="PROSITE" id="PS50206">
    <property type="entry name" value="RHODANESE_3"/>
    <property type="match status" value="1"/>
</dbReference>
<dbReference type="InterPro" id="IPR036873">
    <property type="entry name" value="Rhodanese-like_dom_sf"/>
</dbReference>
<evidence type="ECO:0000313" key="4">
    <source>
        <dbReference type="Proteomes" id="UP000182350"/>
    </source>
</evidence>
<dbReference type="Proteomes" id="UP000182350">
    <property type="component" value="Unassembled WGS sequence"/>
</dbReference>
<dbReference type="PANTHER" id="PTHR43031:SF1">
    <property type="entry name" value="PYRIDINE NUCLEOTIDE-DISULPHIDE OXIDOREDUCTASE"/>
    <property type="match status" value="1"/>
</dbReference>
<name>A0A1K1ZI11_9GAMM</name>
<dbReference type="PANTHER" id="PTHR43031">
    <property type="entry name" value="FAD-DEPENDENT OXIDOREDUCTASE"/>
    <property type="match status" value="1"/>
</dbReference>
<evidence type="ECO:0000313" key="3">
    <source>
        <dbReference type="EMBL" id="SFX73735.1"/>
    </source>
</evidence>
<dbReference type="STRING" id="1122209.SAMN02745752_02717"/>
<gene>
    <name evidence="3" type="ORF">SAMN02745752_02717</name>
</gene>
<sequence length="155" mass="17069">MKHLALTLLLSLLTLPALVLPALAEVTHRPASAELINSGIPVIDIRTEQEWRQTGVVAGAIPITFFDARGRYDAQAFLQQLEQQVDKDQPIALICRTGNRTRAVSQFLSEQGYQVINMEGGIMKMLREGYQPVSYNQRVAELNATDSCTPGPMGC</sequence>
<dbReference type="AlphaFoldDB" id="A0A1K1ZI11"/>
<evidence type="ECO:0000259" key="2">
    <source>
        <dbReference type="PROSITE" id="PS50206"/>
    </source>
</evidence>
<dbReference type="EMBL" id="FPJW01000011">
    <property type="protein sequence ID" value="SFX73735.1"/>
    <property type="molecule type" value="Genomic_DNA"/>
</dbReference>
<proteinExistence type="predicted"/>
<dbReference type="Gene3D" id="3.40.250.10">
    <property type="entry name" value="Rhodanese-like domain"/>
    <property type="match status" value="1"/>
</dbReference>
<evidence type="ECO:0000256" key="1">
    <source>
        <dbReference type="SAM" id="SignalP"/>
    </source>
</evidence>
<dbReference type="GO" id="GO:0016740">
    <property type="term" value="F:transferase activity"/>
    <property type="evidence" value="ECO:0007669"/>
    <property type="project" value="UniProtKB-KW"/>
</dbReference>
<feature type="signal peptide" evidence="1">
    <location>
        <begin position="1"/>
        <end position="24"/>
    </location>
</feature>
<dbReference type="SUPFAM" id="SSF52821">
    <property type="entry name" value="Rhodanese/Cell cycle control phosphatase"/>
    <property type="match status" value="1"/>
</dbReference>
<feature type="chain" id="PRO_5013154173" evidence="1">
    <location>
        <begin position="25"/>
        <end position="155"/>
    </location>
</feature>
<reference evidence="3 4" key="1">
    <citation type="submission" date="2016-11" db="EMBL/GenBank/DDBJ databases">
        <authorList>
            <person name="Jaros S."/>
            <person name="Januszkiewicz K."/>
            <person name="Wedrychowicz H."/>
        </authorList>
    </citation>
    <scope>NUCLEOTIDE SEQUENCE [LARGE SCALE GENOMIC DNA]</scope>
    <source>
        <strain evidence="3 4">DSM 21637</strain>
    </source>
</reference>
<keyword evidence="1" id="KW-0732">Signal</keyword>
<dbReference type="OrthoDB" id="9814704at2"/>
<keyword evidence="4" id="KW-1185">Reference proteome</keyword>
<keyword evidence="3" id="KW-0808">Transferase</keyword>
<dbReference type="SMART" id="SM00450">
    <property type="entry name" value="RHOD"/>
    <property type="match status" value="1"/>
</dbReference>
<dbReference type="RefSeq" id="WP_072327024.1">
    <property type="nucleotide sequence ID" value="NZ_FPJW01000011.1"/>
</dbReference>
<dbReference type="Pfam" id="PF00581">
    <property type="entry name" value="Rhodanese"/>
    <property type="match status" value="1"/>
</dbReference>
<accession>A0A1K1ZI11</accession>
<dbReference type="InterPro" id="IPR001763">
    <property type="entry name" value="Rhodanese-like_dom"/>
</dbReference>
<dbReference type="InterPro" id="IPR050229">
    <property type="entry name" value="GlpE_sulfurtransferase"/>
</dbReference>
<feature type="domain" description="Rhodanese" evidence="2">
    <location>
        <begin position="36"/>
        <end position="134"/>
    </location>
</feature>
<protein>
    <submittedName>
        <fullName evidence="3">Rhodanese-related sulfurtransferase</fullName>
    </submittedName>
</protein>
<organism evidence="3 4">
    <name type="scientific">Marinospirillum alkaliphilum DSM 21637</name>
    <dbReference type="NCBI Taxonomy" id="1122209"/>
    <lineage>
        <taxon>Bacteria</taxon>
        <taxon>Pseudomonadati</taxon>
        <taxon>Pseudomonadota</taxon>
        <taxon>Gammaproteobacteria</taxon>
        <taxon>Oceanospirillales</taxon>
        <taxon>Oceanospirillaceae</taxon>
        <taxon>Marinospirillum</taxon>
    </lineage>
</organism>
<dbReference type="CDD" id="cd00158">
    <property type="entry name" value="RHOD"/>
    <property type="match status" value="1"/>
</dbReference>